<dbReference type="NCBIfam" id="NF043036">
    <property type="entry name" value="ErythonDh"/>
    <property type="match status" value="1"/>
</dbReference>
<evidence type="ECO:0000313" key="5">
    <source>
        <dbReference type="Proteomes" id="UP000277580"/>
    </source>
</evidence>
<dbReference type="AlphaFoldDB" id="A0A3N4KCX3"/>
<evidence type="ECO:0000259" key="3">
    <source>
        <dbReference type="Pfam" id="PF01370"/>
    </source>
</evidence>
<evidence type="ECO:0000256" key="1">
    <source>
        <dbReference type="ARBA" id="ARBA00022857"/>
    </source>
</evidence>
<accession>A0A3N4KCX3</accession>
<gene>
    <name evidence="4" type="ORF">P167DRAFT_549987</name>
</gene>
<dbReference type="InParanoid" id="A0A3N4KCX3"/>
<keyword evidence="2" id="KW-0119">Carbohydrate metabolism</keyword>
<evidence type="ECO:0000313" key="4">
    <source>
        <dbReference type="EMBL" id="RPB07172.1"/>
    </source>
</evidence>
<dbReference type="SUPFAM" id="SSF51735">
    <property type="entry name" value="NAD(P)-binding Rossmann-fold domains"/>
    <property type="match status" value="1"/>
</dbReference>
<organism evidence="4 5">
    <name type="scientific">Morchella conica CCBAS932</name>
    <dbReference type="NCBI Taxonomy" id="1392247"/>
    <lineage>
        <taxon>Eukaryota</taxon>
        <taxon>Fungi</taxon>
        <taxon>Dikarya</taxon>
        <taxon>Ascomycota</taxon>
        <taxon>Pezizomycotina</taxon>
        <taxon>Pezizomycetes</taxon>
        <taxon>Pezizales</taxon>
        <taxon>Morchellaceae</taxon>
        <taxon>Morchella</taxon>
    </lineage>
</organism>
<dbReference type="InterPro" id="IPR050005">
    <property type="entry name" value="DenD"/>
</dbReference>
<proteinExistence type="predicted"/>
<dbReference type="Gene3D" id="3.40.50.720">
    <property type="entry name" value="NAD(P)-binding Rossmann-like Domain"/>
    <property type="match status" value="1"/>
</dbReference>
<dbReference type="Gene3D" id="3.90.25.10">
    <property type="entry name" value="UDP-galactose 4-epimerase, domain 1"/>
    <property type="match status" value="1"/>
</dbReference>
<dbReference type="EMBL" id="ML119193">
    <property type="protein sequence ID" value="RPB07172.1"/>
    <property type="molecule type" value="Genomic_DNA"/>
</dbReference>
<dbReference type="STRING" id="1392247.A0A3N4KCX3"/>
<dbReference type="Pfam" id="PF01370">
    <property type="entry name" value="Epimerase"/>
    <property type="match status" value="1"/>
</dbReference>
<dbReference type="InterPro" id="IPR036291">
    <property type="entry name" value="NAD(P)-bd_dom_sf"/>
</dbReference>
<dbReference type="CDD" id="cd05238">
    <property type="entry name" value="Gne_like_SDR_e"/>
    <property type="match status" value="1"/>
</dbReference>
<feature type="domain" description="NAD-dependent epimerase/dehydratase" evidence="3">
    <location>
        <begin position="3"/>
        <end position="197"/>
    </location>
</feature>
<dbReference type="PANTHER" id="PTHR43103">
    <property type="entry name" value="NUCLEOSIDE-DIPHOSPHATE-SUGAR EPIMERASE"/>
    <property type="match status" value="1"/>
</dbReference>
<dbReference type="PANTHER" id="PTHR43103:SF3">
    <property type="entry name" value="ADP-L-GLYCERO-D-MANNO-HEPTOSE-6-EPIMERASE"/>
    <property type="match status" value="1"/>
</dbReference>
<dbReference type="Proteomes" id="UP000277580">
    <property type="component" value="Unassembled WGS sequence"/>
</dbReference>
<keyword evidence="1" id="KW-0521">NADP</keyword>
<keyword evidence="5" id="KW-1185">Reference proteome</keyword>
<sequence length="318" mass="34599">MKVLVTGAAGFIGQKLVSALIADPLYTDITITDIILPKTPRSPEEKPVTAVLSNLATQADREMLVTKDLDVIFILHGIMSGMAEKNFESGMMVNFDSTRGLLECARKVVPGIKVVFASSLAVFGGTLPDEVTERTMPTPSTSYGMQKMLCEYLINDYSRRGYIDGRTLRFPTVVVRPGAPSGAASSFVSGIIREPLNNLPSVLPVSRDMSLWVSSPRTVVSNILHAVNVPAEQLGEMRQINLPGITVTVKEMLEALGAVGGEERVELVKEQKDETVQRIVGSWPARFRIERAMDLGFVGDGGFAQVVKEYIEDEGILV</sequence>
<dbReference type="OrthoDB" id="16464at2759"/>
<reference evidence="4 5" key="1">
    <citation type="journal article" date="2018" name="Nat. Ecol. Evol.">
        <title>Pezizomycetes genomes reveal the molecular basis of ectomycorrhizal truffle lifestyle.</title>
        <authorList>
            <person name="Murat C."/>
            <person name="Payen T."/>
            <person name="Noel B."/>
            <person name="Kuo A."/>
            <person name="Morin E."/>
            <person name="Chen J."/>
            <person name="Kohler A."/>
            <person name="Krizsan K."/>
            <person name="Balestrini R."/>
            <person name="Da Silva C."/>
            <person name="Montanini B."/>
            <person name="Hainaut M."/>
            <person name="Levati E."/>
            <person name="Barry K.W."/>
            <person name="Belfiori B."/>
            <person name="Cichocki N."/>
            <person name="Clum A."/>
            <person name="Dockter R.B."/>
            <person name="Fauchery L."/>
            <person name="Guy J."/>
            <person name="Iotti M."/>
            <person name="Le Tacon F."/>
            <person name="Lindquist E.A."/>
            <person name="Lipzen A."/>
            <person name="Malagnac F."/>
            <person name="Mello A."/>
            <person name="Molinier V."/>
            <person name="Miyauchi S."/>
            <person name="Poulain J."/>
            <person name="Riccioni C."/>
            <person name="Rubini A."/>
            <person name="Sitrit Y."/>
            <person name="Splivallo R."/>
            <person name="Traeger S."/>
            <person name="Wang M."/>
            <person name="Zifcakova L."/>
            <person name="Wipf D."/>
            <person name="Zambonelli A."/>
            <person name="Paolocci F."/>
            <person name="Nowrousian M."/>
            <person name="Ottonello S."/>
            <person name="Baldrian P."/>
            <person name="Spatafora J.W."/>
            <person name="Henrissat B."/>
            <person name="Nagy L.G."/>
            <person name="Aury J.M."/>
            <person name="Wincker P."/>
            <person name="Grigoriev I.V."/>
            <person name="Bonfante P."/>
            <person name="Martin F.M."/>
        </authorList>
    </citation>
    <scope>NUCLEOTIDE SEQUENCE [LARGE SCALE GENOMIC DNA]</scope>
    <source>
        <strain evidence="4 5">CCBAS932</strain>
    </source>
</reference>
<dbReference type="GO" id="GO:0016491">
    <property type="term" value="F:oxidoreductase activity"/>
    <property type="evidence" value="ECO:0007669"/>
    <property type="project" value="InterPro"/>
</dbReference>
<dbReference type="InterPro" id="IPR001509">
    <property type="entry name" value="Epimerase_deHydtase"/>
</dbReference>
<name>A0A3N4KCX3_9PEZI</name>
<evidence type="ECO:0000256" key="2">
    <source>
        <dbReference type="ARBA" id="ARBA00023277"/>
    </source>
</evidence>
<protein>
    <submittedName>
        <fullName evidence="4">NAD-dependent epimerase/dehydratase</fullName>
    </submittedName>
</protein>